<feature type="non-terminal residue" evidence="2">
    <location>
        <position position="104"/>
    </location>
</feature>
<sequence length="104" mass="11731">LKMPLRPDLRQRTRWGRPMRSPTADIVHSPDIESGAGRSLVDTRTDCRVLKKSPCGTFVRWSARVIARKRTRPRSASQTGSSSAGRFIRKRVLSAIPPMSNKME</sequence>
<name>W2LYS0_PHYNI</name>
<feature type="region of interest" description="Disordered" evidence="1">
    <location>
        <begin position="69"/>
        <end position="104"/>
    </location>
</feature>
<organism evidence="2">
    <name type="scientific">Phytophthora nicotianae</name>
    <name type="common">Potato buckeye rot agent</name>
    <name type="synonym">Phytophthora parasitica</name>
    <dbReference type="NCBI Taxonomy" id="4792"/>
    <lineage>
        <taxon>Eukaryota</taxon>
        <taxon>Sar</taxon>
        <taxon>Stramenopiles</taxon>
        <taxon>Oomycota</taxon>
        <taxon>Peronosporomycetes</taxon>
        <taxon>Peronosporales</taxon>
        <taxon>Peronosporaceae</taxon>
        <taxon>Phytophthora</taxon>
    </lineage>
</organism>
<feature type="region of interest" description="Disordered" evidence="1">
    <location>
        <begin position="1"/>
        <end position="39"/>
    </location>
</feature>
<feature type="compositionally biased region" description="Polar residues" evidence="1">
    <location>
        <begin position="74"/>
        <end position="84"/>
    </location>
</feature>
<proteinExistence type="predicted"/>
<evidence type="ECO:0000313" key="2">
    <source>
        <dbReference type="EMBL" id="ETM01761.1"/>
    </source>
</evidence>
<reference evidence="2" key="1">
    <citation type="submission" date="2013-11" db="EMBL/GenBank/DDBJ databases">
        <title>The Genome Sequence of Phytophthora parasitica CHvinca01.</title>
        <authorList>
            <consortium name="The Broad Institute Genomics Platform"/>
            <person name="Russ C."/>
            <person name="Tyler B."/>
            <person name="Panabieres F."/>
            <person name="Shan W."/>
            <person name="Tripathy S."/>
            <person name="Grunwald N."/>
            <person name="Machado M."/>
            <person name="Johnson C.S."/>
            <person name="Arredondo F."/>
            <person name="Hong C."/>
            <person name="Coffey M."/>
            <person name="Young S.K."/>
            <person name="Zeng Q."/>
            <person name="Gargeya S."/>
            <person name="Fitzgerald M."/>
            <person name="Abouelleil A."/>
            <person name="Alvarado L."/>
            <person name="Chapman S.B."/>
            <person name="Gainer-Dewar J."/>
            <person name="Goldberg J."/>
            <person name="Griggs A."/>
            <person name="Gujja S."/>
            <person name="Hansen M."/>
            <person name="Howarth C."/>
            <person name="Imamovic A."/>
            <person name="Ireland A."/>
            <person name="Larimer J."/>
            <person name="McCowan C."/>
            <person name="Murphy C."/>
            <person name="Pearson M."/>
            <person name="Poon T.W."/>
            <person name="Priest M."/>
            <person name="Roberts A."/>
            <person name="Saif S."/>
            <person name="Shea T."/>
            <person name="Sykes S."/>
            <person name="Wortman J."/>
            <person name="Nusbaum C."/>
            <person name="Birren B."/>
        </authorList>
    </citation>
    <scope>NUCLEOTIDE SEQUENCE [LARGE SCALE GENOMIC DNA]</scope>
    <source>
        <strain evidence="2">CHvinca01</strain>
    </source>
</reference>
<evidence type="ECO:0000256" key="1">
    <source>
        <dbReference type="SAM" id="MobiDB-lite"/>
    </source>
</evidence>
<feature type="non-terminal residue" evidence="2">
    <location>
        <position position="1"/>
    </location>
</feature>
<protein>
    <submittedName>
        <fullName evidence="2">Uncharacterized protein</fullName>
    </submittedName>
</protein>
<gene>
    <name evidence="2" type="ORF">L917_01679</name>
</gene>
<dbReference type="Proteomes" id="UP000054423">
    <property type="component" value="Unassembled WGS sequence"/>
</dbReference>
<accession>W2LYS0</accession>
<feature type="compositionally biased region" description="Basic and acidic residues" evidence="1">
    <location>
        <begin position="1"/>
        <end position="11"/>
    </location>
</feature>
<dbReference type="EMBL" id="KI677611">
    <property type="protein sequence ID" value="ETM01761.1"/>
    <property type="molecule type" value="Genomic_DNA"/>
</dbReference>
<dbReference type="AlphaFoldDB" id="W2LYS0"/>